<dbReference type="AlphaFoldDB" id="A0A1S2Y110"/>
<dbReference type="PaxDb" id="3827-XP_004497620.1"/>
<reference evidence="3" key="2">
    <citation type="submission" date="2025-08" db="UniProtKB">
        <authorList>
            <consortium name="RefSeq"/>
        </authorList>
    </citation>
    <scope>IDENTIFICATION</scope>
    <source>
        <tissue evidence="3">Etiolated seedlings</tissue>
    </source>
</reference>
<name>A0A1S2Y110_CICAR</name>
<evidence type="ECO:0000256" key="1">
    <source>
        <dbReference type="SAM" id="MobiDB-lite"/>
    </source>
</evidence>
<keyword evidence="2" id="KW-1185">Reference proteome</keyword>
<accession>A0A1S2Y110</accession>
<feature type="compositionally biased region" description="Basic and acidic residues" evidence="1">
    <location>
        <begin position="254"/>
        <end position="267"/>
    </location>
</feature>
<organism evidence="2 3">
    <name type="scientific">Cicer arietinum</name>
    <name type="common">Chickpea</name>
    <name type="synonym">Garbanzo</name>
    <dbReference type="NCBI Taxonomy" id="3827"/>
    <lineage>
        <taxon>Eukaryota</taxon>
        <taxon>Viridiplantae</taxon>
        <taxon>Streptophyta</taxon>
        <taxon>Embryophyta</taxon>
        <taxon>Tracheophyta</taxon>
        <taxon>Spermatophyta</taxon>
        <taxon>Magnoliopsida</taxon>
        <taxon>eudicotyledons</taxon>
        <taxon>Gunneridae</taxon>
        <taxon>Pentapetalae</taxon>
        <taxon>rosids</taxon>
        <taxon>fabids</taxon>
        <taxon>Fabales</taxon>
        <taxon>Fabaceae</taxon>
        <taxon>Papilionoideae</taxon>
        <taxon>50 kb inversion clade</taxon>
        <taxon>NPAAA clade</taxon>
        <taxon>Hologalegina</taxon>
        <taxon>IRL clade</taxon>
        <taxon>Cicereae</taxon>
        <taxon>Cicer</taxon>
    </lineage>
</organism>
<dbReference type="RefSeq" id="XP_004497620.1">
    <property type="nucleotide sequence ID" value="XM_004497563.3"/>
</dbReference>
<feature type="region of interest" description="Disordered" evidence="1">
    <location>
        <begin position="237"/>
        <end position="286"/>
    </location>
</feature>
<dbReference type="OrthoDB" id="1918879at2759"/>
<dbReference type="PANTHER" id="PTHR33623:SF5">
    <property type="entry name" value="HISTONE-LYSINE N-METHYLTRANSFERASE SETD1B-LIKE PROTEIN"/>
    <property type="match status" value="1"/>
</dbReference>
<sequence>MSQKHLHELLKEDQEPFLLTNYISNKRNQLKRQSPNTTLQLKKQKPPTTTTINLCKNACFLSFQNTPDIKKSPIFELNSPVKKSPRGSSNAIFLQIPAKTASLLLEASLRIQNKKPHCKNKPFRLGSFFKKLTQRNRNKKSESIEAKKEVGSCEVGYRCSSWNGRTSSAVWSESNEDKSLDMETSCSGHSCDYVEQVQFVMNKDKENGDCACFHHRRFFCESPFRFVLQRTASSSSARRTPDFLSPVGSPTHNQTEDKENNGGDEVNKFQSGEDEEEKEQCSPVSVLDPPFEDYDDDCHENDDQEGGFDLECSYANVQRTKQQLLDRLRRFEQLAELDPLQLEKRMHDEEDIDYETFFGKYDVEEDDSEAPCEEKSMKEIVCEILSRSRVHDKWQDPKVLKKLVYDLIKEEEKALTFSHDMNMVMKRVCKKLELWKEVESNTIDMMIEDDFSREENGWKKNDVETKELACELEVAIFLFLVDEFSEELVC</sequence>
<evidence type="ECO:0000313" key="2">
    <source>
        <dbReference type="Proteomes" id="UP000087171"/>
    </source>
</evidence>
<dbReference type="STRING" id="3827.A0A1S2Y110"/>
<dbReference type="PANTHER" id="PTHR33623">
    <property type="entry name" value="OS04G0572500 PROTEIN"/>
    <property type="match status" value="1"/>
</dbReference>
<dbReference type="eggNOG" id="ENOG502QQBC">
    <property type="taxonomic scope" value="Eukaryota"/>
</dbReference>
<dbReference type="Proteomes" id="UP000087171">
    <property type="component" value="Chromosome Ca4"/>
</dbReference>
<proteinExistence type="predicted"/>
<gene>
    <name evidence="3" type="primary">LOC101492207</name>
</gene>
<evidence type="ECO:0000313" key="3">
    <source>
        <dbReference type="RefSeq" id="XP_004497620.1"/>
    </source>
</evidence>
<dbReference type="KEGG" id="cam:101492207"/>
<reference evidence="2" key="1">
    <citation type="journal article" date="2013" name="Nat. Biotechnol.">
        <title>Draft genome sequence of chickpea (Cicer arietinum) provides a resource for trait improvement.</title>
        <authorList>
            <person name="Varshney R.K."/>
            <person name="Song C."/>
            <person name="Saxena R.K."/>
            <person name="Azam S."/>
            <person name="Yu S."/>
            <person name="Sharpe A.G."/>
            <person name="Cannon S."/>
            <person name="Baek J."/>
            <person name="Rosen B.D."/>
            <person name="Tar'an B."/>
            <person name="Millan T."/>
            <person name="Zhang X."/>
            <person name="Ramsay L.D."/>
            <person name="Iwata A."/>
            <person name="Wang Y."/>
            <person name="Nelson W."/>
            <person name="Farmer A.D."/>
            <person name="Gaur P.M."/>
            <person name="Soderlund C."/>
            <person name="Penmetsa R.V."/>
            <person name="Xu C."/>
            <person name="Bharti A.K."/>
            <person name="He W."/>
            <person name="Winter P."/>
            <person name="Zhao S."/>
            <person name="Hane J.K."/>
            <person name="Carrasquilla-Garcia N."/>
            <person name="Condie J.A."/>
            <person name="Upadhyaya H.D."/>
            <person name="Luo M.C."/>
            <person name="Thudi M."/>
            <person name="Gowda C.L."/>
            <person name="Singh N.P."/>
            <person name="Lichtenzveig J."/>
            <person name="Gali K.K."/>
            <person name="Rubio J."/>
            <person name="Nadarajan N."/>
            <person name="Dolezel J."/>
            <person name="Bansal K.C."/>
            <person name="Xu X."/>
            <person name="Edwards D."/>
            <person name="Zhang G."/>
            <person name="Kahl G."/>
            <person name="Gil J."/>
            <person name="Singh K.B."/>
            <person name="Datta S.K."/>
            <person name="Jackson S.A."/>
            <person name="Wang J."/>
            <person name="Cook D.R."/>
        </authorList>
    </citation>
    <scope>NUCLEOTIDE SEQUENCE [LARGE SCALE GENOMIC DNA]</scope>
    <source>
        <strain evidence="2">cv. CDC Frontier</strain>
    </source>
</reference>
<protein>
    <submittedName>
        <fullName evidence="3">Uncharacterized protein LOC101492207</fullName>
    </submittedName>
</protein>
<dbReference type="GeneID" id="101492207"/>